<gene>
    <name evidence="13" type="ORF">J3U76_02265</name>
</gene>
<protein>
    <submittedName>
        <fullName evidence="13">Methyl-accepting chemotaxis protein</fullName>
    </submittedName>
</protein>
<dbReference type="InterPro" id="IPR004090">
    <property type="entry name" value="Chemotax_Me-accpt_rcpt"/>
</dbReference>
<dbReference type="SUPFAM" id="SSF58104">
    <property type="entry name" value="Methyl-accepting chemotaxis protein (MCP) signaling domain"/>
    <property type="match status" value="1"/>
</dbReference>
<dbReference type="SMART" id="SM00304">
    <property type="entry name" value="HAMP"/>
    <property type="match status" value="1"/>
</dbReference>
<evidence type="ECO:0000256" key="2">
    <source>
        <dbReference type="ARBA" id="ARBA00022475"/>
    </source>
</evidence>
<dbReference type="SMART" id="SM00283">
    <property type="entry name" value="MA"/>
    <property type="match status" value="1"/>
</dbReference>
<keyword evidence="6 8" id="KW-0807">Transducer</keyword>
<dbReference type="EMBL" id="JAGDFX010000002">
    <property type="protein sequence ID" value="MBO1518469.1"/>
    <property type="molecule type" value="Genomic_DNA"/>
</dbReference>
<dbReference type="Proteomes" id="UP000664882">
    <property type="component" value="Unassembled WGS sequence"/>
</dbReference>
<keyword evidence="9" id="KW-0175">Coiled coil</keyword>
<evidence type="ECO:0000259" key="12">
    <source>
        <dbReference type="PROSITE" id="PS50885"/>
    </source>
</evidence>
<evidence type="ECO:0000256" key="9">
    <source>
        <dbReference type="SAM" id="Coils"/>
    </source>
</evidence>
<evidence type="ECO:0000256" key="7">
    <source>
        <dbReference type="ARBA" id="ARBA00029447"/>
    </source>
</evidence>
<name>A0ABS3NCZ8_9GAMM</name>
<comment type="similarity">
    <text evidence="7">Belongs to the methyl-accepting chemotaxis (MCP) protein family.</text>
</comment>
<organism evidence="13 14">
    <name type="scientific">Oceanisphaera pacifica</name>
    <dbReference type="NCBI Taxonomy" id="2818389"/>
    <lineage>
        <taxon>Bacteria</taxon>
        <taxon>Pseudomonadati</taxon>
        <taxon>Pseudomonadota</taxon>
        <taxon>Gammaproteobacteria</taxon>
        <taxon>Aeromonadales</taxon>
        <taxon>Aeromonadaceae</taxon>
        <taxon>Oceanisphaera</taxon>
    </lineage>
</organism>
<keyword evidence="3 10" id="KW-0812">Transmembrane</keyword>
<evidence type="ECO:0000256" key="6">
    <source>
        <dbReference type="ARBA" id="ARBA00023224"/>
    </source>
</evidence>
<feature type="domain" description="HAMP" evidence="12">
    <location>
        <begin position="213"/>
        <end position="267"/>
    </location>
</feature>
<comment type="subcellular location">
    <subcellularLocation>
        <location evidence="1">Cell membrane</location>
        <topology evidence="1">Multi-pass membrane protein</topology>
    </subcellularLocation>
</comment>
<dbReference type="InterPro" id="IPR004089">
    <property type="entry name" value="MCPsignal_dom"/>
</dbReference>
<dbReference type="PANTHER" id="PTHR32089">
    <property type="entry name" value="METHYL-ACCEPTING CHEMOTAXIS PROTEIN MCPB"/>
    <property type="match status" value="1"/>
</dbReference>
<dbReference type="CDD" id="cd11386">
    <property type="entry name" value="MCP_signal"/>
    <property type="match status" value="1"/>
</dbReference>
<dbReference type="PANTHER" id="PTHR32089:SF119">
    <property type="entry name" value="METHYL-ACCEPTING CHEMOTAXIS PROTEIN CTPL"/>
    <property type="match status" value="1"/>
</dbReference>
<evidence type="ECO:0000256" key="5">
    <source>
        <dbReference type="ARBA" id="ARBA00023136"/>
    </source>
</evidence>
<evidence type="ECO:0000256" key="10">
    <source>
        <dbReference type="SAM" id="Phobius"/>
    </source>
</evidence>
<keyword evidence="5 10" id="KW-0472">Membrane</keyword>
<evidence type="ECO:0000259" key="11">
    <source>
        <dbReference type="PROSITE" id="PS50111"/>
    </source>
</evidence>
<keyword evidence="2" id="KW-1003">Cell membrane</keyword>
<dbReference type="InterPro" id="IPR003660">
    <property type="entry name" value="HAMP_dom"/>
</dbReference>
<evidence type="ECO:0000256" key="1">
    <source>
        <dbReference type="ARBA" id="ARBA00004651"/>
    </source>
</evidence>
<evidence type="ECO:0000313" key="13">
    <source>
        <dbReference type="EMBL" id="MBO1518469.1"/>
    </source>
</evidence>
<evidence type="ECO:0000313" key="14">
    <source>
        <dbReference type="Proteomes" id="UP000664882"/>
    </source>
</evidence>
<feature type="transmembrane region" description="Helical" evidence="10">
    <location>
        <begin position="13"/>
        <end position="36"/>
    </location>
</feature>
<feature type="transmembrane region" description="Helical" evidence="10">
    <location>
        <begin position="193"/>
        <end position="212"/>
    </location>
</feature>
<feature type="coiled-coil region" evidence="9">
    <location>
        <begin position="304"/>
        <end position="363"/>
    </location>
</feature>
<evidence type="ECO:0000256" key="8">
    <source>
        <dbReference type="PROSITE-ProRule" id="PRU00284"/>
    </source>
</evidence>
<dbReference type="Pfam" id="PF00015">
    <property type="entry name" value="MCPsignal"/>
    <property type="match status" value="1"/>
</dbReference>
<dbReference type="SMART" id="SM01049">
    <property type="entry name" value="Cache_2"/>
    <property type="match status" value="1"/>
</dbReference>
<dbReference type="PROSITE" id="PS50885">
    <property type="entry name" value="HAMP"/>
    <property type="match status" value="1"/>
</dbReference>
<dbReference type="Gene3D" id="1.10.287.950">
    <property type="entry name" value="Methyl-accepting chemotaxis protein"/>
    <property type="match status" value="1"/>
</dbReference>
<comment type="caution">
    <text evidence="13">The sequence shown here is derived from an EMBL/GenBank/DDBJ whole genome shotgun (WGS) entry which is preliminary data.</text>
</comment>
<feature type="domain" description="Methyl-accepting transducer" evidence="11">
    <location>
        <begin position="272"/>
        <end position="508"/>
    </location>
</feature>
<dbReference type="Pfam" id="PF00672">
    <property type="entry name" value="HAMP"/>
    <property type="match status" value="1"/>
</dbReference>
<dbReference type="RefSeq" id="WP_208004050.1">
    <property type="nucleotide sequence ID" value="NZ_JAGDFX010000002.1"/>
</dbReference>
<dbReference type="Pfam" id="PF17200">
    <property type="entry name" value="sCache_2"/>
    <property type="match status" value="1"/>
</dbReference>
<dbReference type="PRINTS" id="PR00260">
    <property type="entry name" value="CHEMTRNSDUCR"/>
</dbReference>
<sequence>MSLLRSLSIAKRLYLNLTLLSAGVIMITLLTLWLFYHSLIDERRDQVRRQVESTVSLVSFFHHQQQQGLLSEQKAQQQALSAINTLRYGNDDYFWVQDNQPSMILHPMNPKLNGQDLRPFTDPDGKALFVEMANQVSNSGQGFVDYLWPKPGLANPVDKISYVQGFTPWGWIIGTGLYVDDVQDQLLSIASKIFLVVIGLGVIAIAVAFALIRSILHPVNATVLALQEISGGEADLRQRLNEKGKDEVSQLSKSFNEFCSRLAQTVLKLSPISQEVNSASERLGEIVRHNRSVSEQQSQETEQVAAAMNEMMASSQEVANAAEQAATASQASASAAQDGTLKVEQTQTESAKLVSELTDTQQQLSSLAARAQEIGTVLEVIRAIAEQTNLLALNAAIEAARAGEQGRGFAVVADEVRNLAIRTQNSTDEIEDIIQRLQQEASATVTQMNGLMQRATDTQHTADQAGDALQAINQSMALINDMNSHIATAAAQQRQTTGEISENLNRLSELAEEGRIKTQETDDAGETLSGLGRRLATEMSAFKA</sequence>
<reference evidence="13 14" key="1">
    <citation type="submission" date="2021-03" db="EMBL/GenBank/DDBJ databases">
        <title>Oceanisphaera sp. nov., isolated from the intestine.</title>
        <authorList>
            <person name="Zhao L.-H."/>
            <person name="Shi L.-F."/>
        </authorList>
    </citation>
    <scope>NUCLEOTIDE SEQUENCE [LARGE SCALE GENOMIC DNA]</scope>
    <source>
        <strain evidence="13 14">DM8</strain>
    </source>
</reference>
<dbReference type="InterPro" id="IPR033480">
    <property type="entry name" value="sCache_2"/>
</dbReference>
<evidence type="ECO:0000256" key="3">
    <source>
        <dbReference type="ARBA" id="ARBA00022692"/>
    </source>
</evidence>
<proteinExistence type="inferred from homology"/>
<evidence type="ECO:0000256" key="4">
    <source>
        <dbReference type="ARBA" id="ARBA00022989"/>
    </source>
</evidence>
<dbReference type="Gene3D" id="3.30.450.20">
    <property type="entry name" value="PAS domain"/>
    <property type="match status" value="1"/>
</dbReference>
<keyword evidence="14" id="KW-1185">Reference proteome</keyword>
<accession>A0ABS3NCZ8</accession>
<dbReference type="CDD" id="cd06225">
    <property type="entry name" value="HAMP"/>
    <property type="match status" value="1"/>
</dbReference>
<dbReference type="PROSITE" id="PS50111">
    <property type="entry name" value="CHEMOTAXIS_TRANSDUC_2"/>
    <property type="match status" value="1"/>
</dbReference>
<keyword evidence="4 10" id="KW-1133">Transmembrane helix</keyword>